<keyword evidence="6" id="KW-1185">Reference proteome</keyword>
<reference evidence="5 6" key="1">
    <citation type="submission" date="2019-03" db="EMBL/GenBank/DDBJ databases">
        <title>Genomic Encyclopedia of Type Strains, Phase IV (KMG-IV): sequencing the most valuable type-strain genomes for metagenomic binning, comparative biology and taxonomic classification.</title>
        <authorList>
            <person name="Goeker M."/>
        </authorList>
    </citation>
    <scope>NUCLEOTIDE SEQUENCE [LARGE SCALE GENOMIC DNA]</scope>
    <source>
        <strain evidence="5 6">LX-B</strain>
    </source>
</reference>
<evidence type="ECO:0000313" key="5">
    <source>
        <dbReference type="EMBL" id="TCL65968.1"/>
    </source>
</evidence>
<comment type="subcellular location">
    <subcellularLocation>
        <location evidence="1">Cell envelope</location>
    </subcellularLocation>
</comment>
<dbReference type="RefSeq" id="WP_132014927.1">
    <property type="nucleotide sequence ID" value="NZ_SLUN01000016.1"/>
</dbReference>
<feature type="domain" description="Periplasmic binding protein" evidence="4">
    <location>
        <begin position="48"/>
        <end position="303"/>
    </location>
</feature>
<keyword evidence="3" id="KW-0732">Signal</keyword>
<dbReference type="AlphaFoldDB" id="A0A4R1RIN4"/>
<sequence length="334" mass="36539">MRTTLIVALISLIMIAVALTLVTQTVGYFGDEAEALNSQKYQNYRYHFVMIAHVTEESYWRQVLAGSAELCRSQKIALENYGPRFMNPKELERFLEMAVLSSVDGILVAAPNDPTLKSLVEEAMAKDIPVVALSNHLETSGRISFVGTSTYDLGYKTGQALGQAATGPIRAALLVNSNFSENGSRNYLRGFEAAIRNRPELSISLVVNSKGESISAEDQTQSILKNHPEIQAIICSDPNDTLGVAKLVVDLNQVSRITIIGYGLTSEIANYIRRGVIAGVLADDPGALGVQGLSALIRLKEGQSTQEVYNMPLYLINAKNVDSFYRQFNLAESR</sequence>
<dbReference type="Pfam" id="PF13407">
    <property type="entry name" value="Peripla_BP_4"/>
    <property type="match status" value="1"/>
</dbReference>
<protein>
    <submittedName>
        <fullName evidence="5">Monosaccharide ABC transporter substrate-binding protein (CUT2 family)</fullName>
    </submittedName>
</protein>
<dbReference type="Gene3D" id="3.40.50.2300">
    <property type="match status" value="2"/>
</dbReference>
<dbReference type="PANTHER" id="PTHR46847:SF1">
    <property type="entry name" value="D-ALLOSE-BINDING PERIPLASMIC PROTEIN-RELATED"/>
    <property type="match status" value="1"/>
</dbReference>
<dbReference type="PANTHER" id="PTHR46847">
    <property type="entry name" value="D-ALLOSE-BINDING PERIPLASMIC PROTEIN-RELATED"/>
    <property type="match status" value="1"/>
</dbReference>
<evidence type="ECO:0000259" key="4">
    <source>
        <dbReference type="Pfam" id="PF13407"/>
    </source>
</evidence>
<gene>
    <name evidence="5" type="ORF">EDC14_101698</name>
</gene>
<accession>A0A4R1RIN4</accession>
<dbReference type="SUPFAM" id="SSF53822">
    <property type="entry name" value="Periplasmic binding protein-like I"/>
    <property type="match status" value="1"/>
</dbReference>
<dbReference type="InterPro" id="IPR025997">
    <property type="entry name" value="SBP_2_dom"/>
</dbReference>
<name>A0A4R1RIN4_HYDET</name>
<proteinExistence type="inferred from homology"/>
<organism evidence="5 6">
    <name type="scientific">Hydrogenispora ethanolica</name>
    <dbReference type="NCBI Taxonomy" id="1082276"/>
    <lineage>
        <taxon>Bacteria</taxon>
        <taxon>Bacillati</taxon>
        <taxon>Bacillota</taxon>
        <taxon>Hydrogenispora</taxon>
    </lineage>
</organism>
<evidence type="ECO:0000313" key="6">
    <source>
        <dbReference type="Proteomes" id="UP000295008"/>
    </source>
</evidence>
<evidence type="ECO:0000256" key="1">
    <source>
        <dbReference type="ARBA" id="ARBA00004196"/>
    </source>
</evidence>
<dbReference type="GO" id="GO:0030313">
    <property type="term" value="C:cell envelope"/>
    <property type="evidence" value="ECO:0007669"/>
    <property type="project" value="UniProtKB-SubCell"/>
</dbReference>
<comment type="caution">
    <text evidence="5">The sequence shown here is derived from an EMBL/GenBank/DDBJ whole genome shotgun (WGS) entry which is preliminary data.</text>
</comment>
<dbReference type="GO" id="GO:0030246">
    <property type="term" value="F:carbohydrate binding"/>
    <property type="evidence" value="ECO:0007669"/>
    <property type="project" value="UniProtKB-ARBA"/>
</dbReference>
<dbReference type="OrthoDB" id="569491at2"/>
<dbReference type="EMBL" id="SLUN01000016">
    <property type="protein sequence ID" value="TCL65968.1"/>
    <property type="molecule type" value="Genomic_DNA"/>
</dbReference>
<evidence type="ECO:0000256" key="2">
    <source>
        <dbReference type="ARBA" id="ARBA00007639"/>
    </source>
</evidence>
<comment type="similarity">
    <text evidence="2">Belongs to the bacterial solute-binding protein 2 family.</text>
</comment>
<evidence type="ECO:0000256" key="3">
    <source>
        <dbReference type="ARBA" id="ARBA00022729"/>
    </source>
</evidence>
<dbReference type="Proteomes" id="UP000295008">
    <property type="component" value="Unassembled WGS sequence"/>
</dbReference>
<dbReference type="InterPro" id="IPR028082">
    <property type="entry name" value="Peripla_BP_I"/>
</dbReference>